<dbReference type="AlphaFoldDB" id="A0A2P8F056"/>
<comment type="caution">
    <text evidence="1">The sequence shown here is derived from an EMBL/GenBank/DDBJ whole genome shotgun (WGS) entry which is preliminary data.</text>
</comment>
<proteinExistence type="predicted"/>
<dbReference type="OrthoDB" id="7864216at2"/>
<dbReference type="EMBL" id="PYGJ01000026">
    <property type="protein sequence ID" value="PSL15104.1"/>
    <property type="molecule type" value="Genomic_DNA"/>
</dbReference>
<evidence type="ECO:0000313" key="2">
    <source>
        <dbReference type="Proteomes" id="UP000240418"/>
    </source>
</evidence>
<gene>
    <name evidence="1" type="ORF">CLV88_12623</name>
</gene>
<protein>
    <recommendedName>
        <fullName evidence="3">Tetratricopeptide repeat protein</fullName>
    </recommendedName>
</protein>
<accession>A0A2P8F056</accession>
<organism evidence="1 2">
    <name type="scientific">Shimia abyssi</name>
    <dbReference type="NCBI Taxonomy" id="1662395"/>
    <lineage>
        <taxon>Bacteria</taxon>
        <taxon>Pseudomonadati</taxon>
        <taxon>Pseudomonadota</taxon>
        <taxon>Alphaproteobacteria</taxon>
        <taxon>Rhodobacterales</taxon>
        <taxon>Roseobacteraceae</taxon>
    </lineage>
</organism>
<name>A0A2P8F056_9RHOB</name>
<dbReference type="Proteomes" id="UP000240418">
    <property type="component" value="Unassembled WGS sequence"/>
</dbReference>
<reference evidence="1 2" key="1">
    <citation type="submission" date="2018-03" db="EMBL/GenBank/DDBJ databases">
        <title>Genomic Encyclopedia of Archaeal and Bacterial Type Strains, Phase II (KMG-II): from individual species to whole genera.</title>
        <authorList>
            <person name="Goeker M."/>
        </authorList>
    </citation>
    <scope>NUCLEOTIDE SEQUENCE [LARGE SCALE GENOMIC DNA]</scope>
    <source>
        <strain evidence="1 2">DSM 100673</strain>
    </source>
</reference>
<evidence type="ECO:0008006" key="3">
    <source>
        <dbReference type="Google" id="ProtNLM"/>
    </source>
</evidence>
<evidence type="ECO:0000313" key="1">
    <source>
        <dbReference type="EMBL" id="PSL15104.1"/>
    </source>
</evidence>
<sequence>MNRDELNRALLGAHAREEQIELVRLYTLAAEERERARDTDAACFYLTHAFVFALECGAPEAIELNQRLADLGRIHRLAF</sequence>
<keyword evidence="2" id="KW-1185">Reference proteome</keyword>